<comment type="similarity">
    <text evidence="1 4">Belongs to the HSP15 family.</text>
</comment>
<evidence type="ECO:0000256" key="2">
    <source>
        <dbReference type="ARBA" id="ARBA00022884"/>
    </source>
</evidence>
<organism evidence="7 8">
    <name type="scientific">Reinekea forsetii</name>
    <dbReference type="NCBI Taxonomy" id="1336806"/>
    <lineage>
        <taxon>Bacteria</taxon>
        <taxon>Pseudomonadati</taxon>
        <taxon>Pseudomonadota</taxon>
        <taxon>Gammaproteobacteria</taxon>
        <taxon>Oceanospirillales</taxon>
        <taxon>Saccharospirillaceae</taxon>
        <taxon>Reinekea</taxon>
    </lineage>
</organism>
<keyword evidence="8" id="KW-1185">Reference proteome</keyword>
<keyword evidence="2 4" id="KW-0694">RNA-binding</keyword>
<dbReference type="RefSeq" id="WP_100258500.1">
    <property type="nucleotide sequence ID" value="NZ_CP011797.1"/>
</dbReference>
<dbReference type="InterPro" id="IPR036986">
    <property type="entry name" value="S4_RNA-bd_sf"/>
</dbReference>
<dbReference type="AlphaFoldDB" id="A0A2K8KUL9"/>
<evidence type="ECO:0000256" key="1">
    <source>
        <dbReference type="ARBA" id="ARBA00008396"/>
    </source>
</evidence>
<accession>A0A2K8KUL9</accession>
<dbReference type="GO" id="GO:0003727">
    <property type="term" value="F:single-stranded RNA binding"/>
    <property type="evidence" value="ECO:0007669"/>
    <property type="project" value="InterPro"/>
</dbReference>
<protein>
    <recommendedName>
        <fullName evidence="4">Heat shock protein 15</fullName>
    </recommendedName>
</protein>
<dbReference type="GO" id="GO:0043023">
    <property type="term" value="F:ribosomal large subunit binding"/>
    <property type="evidence" value="ECO:0007669"/>
    <property type="project" value="InterPro"/>
</dbReference>
<feature type="domain" description="RNA-binding S4" evidence="6">
    <location>
        <begin position="11"/>
        <end position="74"/>
    </location>
</feature>
<dbReference type="Proteomes" id="UP000229757">
    <property type="component" value="Chromosome"/>
</dbReference>
<evidence type="ECO:0000256" key="3">
    <source>
        <dbReference type="ARBA" id="ARBA00023125"/>
    </source>
</evidence>
<name>A0A2K8KUL9_9GAMM</name>
<dbReference type="GO" id="GO:0034605">
    <property type="term" value="P:cellular response to heat"/>
    <property type="evidence" value="ECO:0007669"/>
    <property type="project" value="InterPro"/>
</dbReference>
<feature type="region of interest" description="Disordered" evidence="5">
    <location>
        <begin position="98"/>
        <end position="136"/>
    </location>
</feature>
<evidence type="ECO:0000256" key="5">
    <source>
        <dbReference type="SAM" id="MobiDB-lite"/>
    </source>
</evidence>
<dbReference type="GO" id="GO:0003677">
    <property type="term" value="F:DNA binding"/>
    <property type="evidence" value="ECO:0007669"/>
    <property type="project" value="UniProtKB-KW"/>
</dbReference>
<dbReference type="PIRSF" id="PIRSF016821">
    <property type="entry name" value="HSP15"/>
    <property type="match status" value="1"/>
</dbReference>
<proteinExistence type="inferred from homology"/>
<dbReference type="PROSITE" id="PS50889">
    <property type="entry name" value="S4"/>
    <property type="match status" value="1"/>
</dbReference>
<dbReference type="KEGG" id="rfo:REIFOR_03196"/>
<dbReference type="InterPro" id="IPR002942">
    <property type="entry name" value="S4_RNA-bd"/>
</dbReference>
<dbReference type="Gene3D" id="3.10.290.10">
    <property type="entry name" value="RNA-binding S4 domain"/>
    <property type="match status" value="1"/>
</dbReference>
<dbReference type="OrthoDB" id="9797176at2"/>
<dbReference type="SMART" id="SM00363">
    <property type="entry name" value="S4"/>
    <property type="match status" value="1"/>
</dbReference>
<dbReference type="InterPro" id="IPR025708">
    <property type="entry name" value="HSP15"/>
</dbReference>
<keyword evidence="7" id="KW-0346">Stress response</keyword>
<keyword evidence="3 4" id="KW-0238">DNA-binding</keyword>
<evidence type="ECO:0000259" key="6">
    <source>
        <dbReference type="SMART" id="SM00363"/>
    </source>
</evidence>
<evidence type="ECO:0000313" key="8">
    <source>
        <dbReference type="Proteomes" id="UP000229757"/>
    </source>
</evidence>
<gene>
    <name evidence="7" type="ORF">REIFOR_03196</name>
</gene>
<dbReference type="Pfam" id="PF01479">
    <property type="entry name" value="S4"/>
    <property type="match status" value="1"/>
</dbReference>
<sequence>MSAKTEAKDDIRLDKWLWAARFFKTRVQAKAAVESNKVHYNKARAKPSRSVEMGAILRLQIGSEEKTIVVTQVHGHRRGAPEAHAMYLETDASVVKRQENAEQRKTMNLTSHAPDHRPNKKERRDLIRVKSNMNDS</sequence>
<feature type="compositionally biased region" description="Basic and acidic residues" evidence="5">
    <location>
        <begin position="113"/>
        <end position="128"/>
    </location>
</feature>
<dbReference type="EMBL" id="CP011797">
    <property type="protein sequence ID" value="ATX78302.1"/>
    <property type="molecule type" value="Genomic_DNA"/>
</dbReference>
<reference evidence="7 8" key="1">
    <citation type="journal article" date="2017" name="Environ. Microbiol.">
        <title>Genomic and physiological analyses of 'Reinekea forsetii' reveal a versatile opportunistic lifestyle during spring algae blooms.</title>
        <authorList>
            <person name="Avci B."/>
            <person name="Hahnke R.L."/>
            <person name="Chafee M."/>
            <person name="Fischer T."/>
            <person name="Gruber-Vodicka H."/>
            <person name="Tegetmeyer H.E."/>
            <person name="Harder J."/>
            <person name="Fuchs B.M."/>
            <person name="Amann R.I."/>
            <person name="Teeling H."/>
        </authorList>
    </citation>
    <scope>NUCLEOTIDE SEQUENCE [LARGE SCALE GENOMIC DNA]</scope>
    <source>
        <strain evidence="7 8">Hel1_31_D35</strain>
    </source>
</reference>
<evidence type="ECO:0000256" key="4">
    <source>
        <dbReference type="PIRNR" id="PIRNR016821"/>
    </source>
</evidence>
<dbReference type="SUPFAM" id="SSF55174">
    <property type="entry name" value="Alpha-L RNA-binding motif"/>
    <property type="match status" value="1"/>
</dbReference>
<evidence type="ECO:0000313" key="7">
    <source>
        <dbReference type="EMBL" id="ATX78302.1"/>
    </source>
</evidence>
<dbReference type="CDD" id="cd00165">
    <property type="entry name" value="S4"/>
    <property type="match status" value="1"/>
</dbReference>